<dbReference type="GO" id="GO:0003677">
    <property type="term" value="F:DNA binding"/>
    <property type="evidence" value="ECO:0007669"/>
    <property type="project" value="InterPro"/>
</dbReference>
<dbReference type="EMBL" id="DWWB01000078">
    <property type="protein sequence ID" value="HJC67681.1"/>
    <property type="molecule type" value="Genomic_DNA"/>
</dbReference>
<sequence>MISYKPLFETMKKKHISSYKLQKAGFSRATYYSIRQGNSVSTNTINQLCRLLHCSVSEVMEYVEDDPTDQQ</sequence>
<dbReference type="PROSITE" id="PS50943">
    <property type="entry name" value="HTH_CROC1"/>
    <property type="match status" value="1"/>
</dbReference>
<evidence type="ECO:0000313" key="3">
    <source>
        <dbReference type="Proteomes" id="UP000823863"/>
    </source>
</evidence>
<name>A0A9D2PVT7_9FIRM</name>
<evidence type="ECO:0000259" key="1">
    <source>
        <dbReference type="PROSITE" id="PS50943"/>
    </source>
</evidence>
<gene>
    <name evidence="2" type="ORF">H9931_13380</name>
</gene>
<dbReference type="InterPro" id="IPR010982">
    <property type="entry name" value="Lambda_DNA-bd_dom_sf"/>
</dbReference>
<proteinExistence type="predicted"/>
<dbReference type="InterPro" id="IPR001387">
    <property type="entry name" value="Cro/C1-type_HTH"/>
</dbReference>
<reference evidence="2" key="2">
    <citation type="submission" date="2021-04" db="EMBL/GenBank/DDBJ databases">
        <authorList>
            <person name="Gilroy R."/>
        </authorList>
    </citation>
    <scope>NUCLEOTIDE SEQUENCE</scope>
    <source>
        <strain evidence="2">CHK198-12963</strain>
    </source>
</reference>
<dbReference type="SUPFAM" id="SSF47413">
    <property type="entry name" value="lambda repressor-like DNA-binding domains"/>
    <property type="match status" value="1"/>
</dbReference>
<protein>
    <submittedName>
        <fullName evidence="2">Helix-turn-helix transcriptional regulator</fullName>
    </submittedName>
</protein>
<dbReference type="Pfam" id="PF13443">
    <property type="entry name" value="HTH_26"/>
    <property type="match status" value="1"/>
</dbReference>
<reference evidence="2" key="1">
    <citation type="journal article" date="2021" name="PeerJ">
        <title>Extensive microbial diversity within the chicken gut microbiome revealed by metagenomics and culture.</title>
        <authorList>
            <person name="Gilroy R."/>
            <person name="Ravi A."/>
            <person name="Getino M."/>
            <person name="Pursley I."/>
            <person name="Horton D.L."/>
            <person name="Alikhan N.F."/>
            <person name="Baker D."/>
            <person name="Gharbi K."/>
            <person name="Hall N."/>
            <person name="Watson M."/>
            <person name="Adriaenssens E.M."/>
            <person name="Foster-Nyarko E."/>
            <person name="Jarju S."/>
            <person name="Secka A."/>
            <person name="Antonio M."/>
            <person name="Oren A."/>
            <person name="Chaudhuri R.R."/>
            <person name="La Ragione R."/>
            <person name="Hildebrand F."/>
            <person name="Pallen M.J."/>
        </authorList>
    </citation>
    <scope>NUCLEOTIDE SEQUENCE</scope>
    <source>
        <strain evidence="2">CHK198-12963</strain>
    </source>
</reference>
<organism evidence="2 3">
    <name type="scientific">Candidatus Enterocloster excrementigallinarum</name>
    <dbReference type="NCBI Taxonomy" id="2838558"/>
    <lineage>
        <taxon>Bacteria</taxon>
        <taxon>Bacillati</taxon>
        <taxon>Bacillota</taxon>
        <taxon>Clostridia</taxon>
        <taxon>Lachnospirales</taxon>
        <taxon>Lachnospiraceae</taxon>
        <taxon>Enterocloster</taxon>
    </lineage>
</organism>
<dbReference type="Gene3D" id="1.10.260.40">
    <property type="entry name" value="lambda repressor-like DNA-binding domains"/>
    <property type="match status" value="1"/>
</dbReference>
<comment type="caution">
    <text evidence="2">The sequence shown here is derived from an EMBL/GenBank/DDBJ whole genome shotgun (WGS) entry which is preliminary data.</text>
</comment>
<dbReference type="Proteomes" id="UP000823863">
    <property type="component" value="Unassembled WGS sequence"/>
</dbReference>
<accession>A0A9D2PVT7</accession>
<dbReference type="AlphaFoldDB" id="A0A9D2PVT7"/>
<evidence type="ECO:0000313" key="2">
    <source>
        <dbReference type="EMBL" id="HJC67681.1"/>
    </source>
</evidence>
<feature type="domain" description="HTH cro/C1-type" evidence="1">
    <location>
        <begin position="23"/>
        <end position="59"/>
    </location>
</feature>